<proteinExistence type="predicted"/>
<dbReference type="Proteomes" id="UP000251431">
    <property type="component" value="Unassembled WGS sequence"/>
</dbReference>
<dbReference type="AlphaFoldDB" id="A0A2X1A428"/>
<name>A0A2X1A428_9BACI</name>
<gene>
    <name evidence="1" type="ORF">NCTC7582_04154</name>
</gene>
<dbReference type="RefSeq" id="WP_112118253.1">
    <property type="nucleotide sequence ID" value="NZ_UAQE01000004.1"/>
</dbReference>
<evidence type="ECO:0000313" key="1">
    <source>
        <dbReference type="EMBL" id="SPU38200.1"/>
    </source>
</evidence>
<dbReference type="EMBL" id="UAQE01000004">
    <property type="protein sequence ID" value="SPU38200.1"/>
    <property type="molecule type" value="Genomic_DNA"/>
</dbReference>
<organism evidence="1 2">
    <name type="scientific">Lysinibacillus capsici</name>
    <dbReference type="NCBI Taxonomy" id="2115968"/>
    <lineage>
        <taxon>Bacteria</taxon>
        <taxon>Bacillati</taxon>
        <taxon>Bacillota</taxon>
        <taxon>Bacilli</taxon>
        <taxon>Bacillales</taxon>
        <taxon>Bacillaceae</taxon>
        <taxon>Lysinibacillus</taxon>
    </lineage>
</organism>
<protein>
    <submittedName>
        <fullName evidence="1">Uncharacterized protein</fullName>
    </submittedName>
</protein>
<reference evidence="1 2" key="1">
    <citation type="submission" date="2018-06" db="EMBL/GenBank/DDBJ databases">
        <authorList>
            <consortium name="Pathogen Informatics"/>
            <person name="Doyle S."/>
        </authorList>
    </citation>
    <scope>NUCLEOTIDE SEQUENCE [LARGE SCALE GENOMIC DNA]</scope>
    <source>
        <strain evidence="1 2">NCTC7582</strain>
    </source>
</reference>
<evidence type="ECO:0000313" key="2">
    <source>
        <dbReference type="Proteomes" id="UP000251431"/>
    </source>
</evidence>
<accession>A0A2X1A428</accession>
<sequence length="98" mass="11148">MNIVTKLELEIAAKKACIEDLRAAIKFHEQQGTYHLAAECAWRIKQAQHTIRRLEVQLQDNRSFGGLINDLTKRGISLKAVKKLENQSLRMATGFSIK</sequence>